<evidence type="ECO:0000313" key="7">
    <source>
        <dbReference type="EMBL" id="TYL92170.1"/>
    </source>
</evidence>
<comment type="function">
    <text evidence="1">NodD regulates the expression of the nodABCFE genes which encode other nodulation proteins. NodD is also a negative regulator of its own expression. Binds flavonoids as inducers.</text>
</comment>
<dbReference type="PROSITE" id="PS50931">
    <property type="entry name" value="HTH_LYSR"/>
    <property type="match status" value="1"/>
</dbReference>
<dbReference type="GO" id="GO:0003677">
    <property type="term" value="F:DNA binding"/>
    <property type="evidence" value="ECO:0007669"/>
    <property type="project" value="UniProtKB-KW"/>
</dbReference>
<dbReference type="EMBL" id="VSSS01000040">
    <property type="protein sequence ID" value="TYL92170.1"/>
    <property type="molecule type" value="Genomic_DNA"/>
</dbReference>
<dbReference type="InterPro" id="IPR036390">
    <property type="entry name" value="WH_DNA-bd_sf"/>
</dbReference>
<dbReference type="InterPro" id="IPR005119">
    <property type="entry name" value="LysR_subst-bd"/>
</dbReference>
<dbReference type="FunFam" id="1.10.10.10:FF:000001">
    <property type="entry name" value="LysR family transcriptional regulator"/>
    <property type="match status" value="1"/>
</dbReference>
<evidence type="ECO:0000313" key="8">
    <source>
        <dbReference type="Proteomes" id="UP000324758"/>
    </source>
</evidence>
<dbReference type="InterPro" id="IPR000847">
    <property type="entry name" value="LysR_HTH_N"/>
</dbReference>
<proteinExistence type="inferred from homology"/>
<keyword evidence="8" id="KW-1185">Reference proteome</keyword>
<evidence type="ECO:0000256" key="1">
    <source>
        <dbReference type="ARBA" id="ARBA00003502"/>
    </source>
</evidence>
<dbReference type="PRINTS" id="PR00039">
    <property type="entry name" value="HTHLYSR"/>
</dbReference>
<dbReference type="PANTHER" id="PTHR30537">
    <property type="entry name" value="HTH-TYPE TRANSCRIPTIONAL REGULATOR"/>
    <property type="match status" value="1"/>
</dbReference>
<gene>
    <name evidence="7" type="ORF">FXB40_25805</name>
</gene>
<organism evidence="7 8">
    <name type="scientific">Bradyrhizobium rifense</name>
    <dbReference type="NCBI Taxonomy" id="515499"/>
    <lineage>
        <taxon>Bacteria</taxon>
        <taxon>Pseudomonadati</taxon>
        <taxon>Pseudomonadota</taxon>
        <taxon>Alphaproteobacteria</taxon>
        <taxon>Hyphomicrobiales</taxon>
        <taxon>Nitrobacteraceae</taxon>
        <taxon>Bradyrhizobium</taxon>
    </lineage>
</organism>
<dbReference type="RefSeq" id="WP_148774962.1">
    <property type="nucleotide sequence ID" value="NZ_VSSS01000040.1"/>
</dbReference>
<sequence>MTFDGRIISNVGVLAAIVEGGSFARAADALGLSRSGVSRAVSRLEARVGVQLLDRTTRVVSLTDEGRRFYTGVAPLLTGIDEVVSSTSKSAVSVRGRLRVNVDAFFSSLLLAPHLSEFLTRHPDLKLDIVARDQLGDLIGDGFDVAVRFGAPPDSSLVARKLLETRTITVASRGYLKRYGKPEHPRDLARHACIQVRDSLTGQPIDAWVFRQGNKRERIAISGSLMVAEFGTMLGACAGGVGIARVKAIGVQRLLEQGTLVELLPDWSGDSFPLYALTASRQFPAAKVRVFVDFIHDRLNGRNTTADRK</sequence>
<dbReference type="CDD" id="cd08422">
    <property type="entry name" value="PBP2_CrgA_like"/>
    <property type="match status" value="1"/>
</dbReference>
<evidence type="ECO:0000256" key="4">
    <source>
        <dbReference type="ARBA" id="ARBA00023125"/>
    </source>
</evidence>
<comment type="caution">
    <text evidence="7">The sequence shown here is derived from an EMBL/GenBank/DDBJ whole genome shotgun (WGS) entry which is preliminary data.</text>
</comment>
<dbReference type="AlphaFoldDB" id="A0A5D3KFR8"/>
<dbReference type="Gene3D" id="3.40.190.290">
    <property type="match status" value="1"/>
</dbReference>
<evidence type="ECO:0000256" key="2">
    <source>
        <dbReference type="ARBA" id="ARBA00009437"/>
    </source>
</evidence>
<keyword evidence="3" id="KW-0805">Transcription regulation</keyword>
<dbReference type="SUPFAM" id="SSF46785">
    <property type="entry name" value="Winged helix' DNA-binding domain"/>
    <property type="match status" value="1"/>
</dbReference>
<dbReference type="Proteomes" id="UP000324758">
    <property type="component" value="Unassembled WGS sequence"/>
</dbReference>
<dbReference type="SUPFAM" id="SSF53850">
    <property type="entry name" value="Periplasmic binding protein-like II"/>
    <property type="match status" value="1"/>
</dbReference>
<comment type="similarity">
    <text evidence="2">Belongs to the LysR transcriptional regulatory family.</text>
</comment>
<protein>
    <submittedName>
        <fullName evidence="7">LysR family transcriptional regulator</fullName>
    </submittedName>
</protein>
<dbReference type="GO" id="GO:0003700">
    <property type="term" value="F:DNA-binding transcription factor activity"/>
    <property type="evidence" value="ECO:0007669"/>
    <property type="project" value="InterPro"/>
</dbReference>
<dbReference type="Gene3D" id="1.10.10.10">
    <property type="entry name" value="Winged helix-like DNA-binding domain superfamily/Winged helix DNA-binding domain"/>
    <property type="match status" value="1"/>
</dbReference>
<evidence type="ECO:0000259" key="6">
    <source>
        <dbReference type="PROSITE" id="PS50931"/>
    </source>
</evidence>
<evidence type="ECO:0000256" key="3">
    <source>
        <dbReference type="ARBA" id="ARBA00023015"/>
    </source>
</evidence>
<name>A0A5D3KFR8_9BRAD</name>
<dbReference type="Pfam" id="PF00126">
    <property type="entry name" value="HTH_1"/>
    <property type="match status" value="1"/>
</dbReference>
<dbReference type="PANTHER" id="PTHR30537:SF5">
    <property type="entry name" value="HTH-TYPE TRANSCRIPTIONAL ACTIVATOR TTDR-RELATED"/>
    <property type="match status" value="1"/>
</dbReference>
<evidence type="ECO:0000256" key="5">
    <source>
        <dbReference type="ARBA" id="ARBA00023163"/>
    </source>
</evidence>
<dbReference type="InterPro" id="IPR036388">
    <property type="entry name" value="WH-like_DNA-bd_sf"/>
</dbReference>
<dbReference type="InterPro" id="IPR058163">
    <property type="entry name" value="LysR-type_TF_proteobact-type"/>
</dbReference>
<keyword evidence="4" id="KW-0238">DNA-binding</keyword>
<reference evidence="7 8" key="1">
    <citation type="submission" date="2019-08" db="EMBL/GenBank/DDBJ databases">
        <title>Bradyrhizobium hipponensis sp. nov., a rhizobium isolated from a Lupinus angustifolius root nodule in Tunisia.</title>
        <authorList>
            <person name="Off K."/>
            <person name="Rejili M."/>
            <person name="Mars M."/>
            <person name="Brachmann A."/>
            <person name="Marin M."/>
        </authorList>
    </citation>
    <scope>NUCLEOTIDE SEQUENCE [LARGE SCALE GENOMIC DNA]</scope>
    <source>
        <strain evidence="7 8">CTAW71</strain>
    </source>
</reference>
<dbReference type="OrthoDB" id="9813056at2"/>
<dbReference type="Pfam" id="PF03466">
    <property type="entry name" value="LysR_substrate"/>
    <property type="match status" value="1"/>
</dbReference>
<accession>A0A5D3KFR8</accession>
<keyword evidence="5" id="KW-0804">Transcription</keyword>
<feature type="domain" description="HTH lysR-type" evidence="6">
    <location>
        <begin position="13"/>
        <end position="63"/>
    </location>
</feature>